<gene>
    <name evidence="8" type="ORF">SteCoe_16778</name>
</gene>
<evidence type="ECO:0000313" key="8">
    <source>
        <dbReference type="EMBL" id="OMJ82491.1"/>
    </source>
</evidence>
<dbReference type="InterPro" id="IPR019787">
    <property type="entry name" value="Znf_PHD-finger"/>
</dbReference>
<accession>A0A1R2C0G4</accession>
<feature type="domain" description="PHD-type" evidence="7">
    <location>
        <begin position="339"/>
        <end position="444"/>
    </location>
</feature>
<dbReference type="SUPFAM" id="SSF57903">
    <property type="entry name" value="FYVE/PHD zinc finger"/>
    <property type="match status" value="2"/>
</dbReference>
<evidence type="ECO:0000256" key="4">
    <source>
        <dbReference type="PROSITE-ProRule" id="PRU00146"/>
    </source>
</evidence>
<keyword evidence="3" id="KW-0862">Zinc</keyword>
<dbReference type="InterPro" id="IPR034732">
    <property type="entry name" value="EPHD"/>
</dbReference>
<evidence type="ECO:0008006" key="10">
    <source>
        <dbReference type="Google" id="ProtNLM"/>
    </source>
</evidence>
<keyword evidence="9" id="KW-1185">Reference proteome</keyword>
<dbReference type="PROSITE" id="PS51805">
    <property type="entry name" value="EPHD"/>
    <property type="match status" value="1"/>
</dbReference>
<feature type="domain" description="PHD-type" evidence="6">
    <location>
        <begin position="281"/>
        <end position="331"/>
    </location>
</feature>
<comment type="caution">
    <text evidence="8">The sequence shown here is derived from an EMBL/GenBank/DDBJ whole genome shotgun (WGS) entry which is preliminary data.</text>
</comment>
<dbReference type="InterPro" id="IPR001965">
    <property type="entry name" value="Znf_PHD"/>
</dbReference>
<dbReference type="GO" id="GO:0006357">
    <property type="term" value="P:regulation of transcription by RNA polymerase II"/>
    <property type="evidence" value="ECO:0007669"/>
    <property type="project" value="TreeGrafter"/>
</dbReference>
<evidence type="ECO:0000259" key="7">
    <source>
        <dbReference type="PROSITE" id="PS51805"/>
    </source>
</evidence>
<dbReference type="PANTHER" id="PTHR13793:SF107">
    <property type="entry name" value="BROMODOMAIN-CONTAINING PROTEIN HOMOLOG"/>
    <property type="match status" value="1"/>
</dbReference>
<keyword evidence="1" id="KW-0479">Metal-binding</keyword>
<organism evidence="8 9">
    <name type="scientific">Stentor coeruleus</name>
    <dbReference type="NCBI Taxonomy" id="5963"/>
    <lineage>
        <taxon>Eukaryota</taxon>
        <taxon>Sar</taxon>
        <taxon>Alveolata</taxon>
        <taxon>Ciliophora</taxon>
        <taxon>Postciliodesmatophora</taxon>
        <taxon>Heterotrichea</taxon>
        <taxon>Heterotrichida</taxon>
        <taxon>Stentoridae</taxon>
        <taxon>Stentor</taxon>
    </lineage>
</organism>
<evidence type="ECO:0000256" key="1">
    <source>
        <dbReference type="ARBA" id="ARBA00022723"/>
    </source>
</evidence>
<name>A0A1R2C0G4_9CILI</name>
<feature type="region of interest" description="Disordered" evidence="5">
    <location>
        <begin position="531"/>
        <end position="562"/>
    </location>
</feature>
<proteinExistence type="predicted"/>
<dbReference type="CDD" id="cd15492">
    <property type="entry name" value="PHD_BRPF_JADE_like"/>
    <property type="match status" value="1"/>
</dbReference>
<protein>
    <recommendedName>
        <fullName evidence="10">PHD-type domain-containing protein</fullName>
    </recommendedName>
</protein>
<feature type="compositionally biased region" description="Basic and acidic residues" evidence="5">
    <location>
        <begin position="547"/>
        <end position="562"/>
    </location>
</feature>
<dbReference type="EMBL" id="MPUH01000338">
    <property type="protein sequence ID" value="OMJ82491.1"/>
    <property type="molecule type" value="Genomic_DNA"/>
</dbReference>
<dbReference type="Pfam" id="PF13831">
    <property type="entry name" value="PHD_2"/>
    <property type="match status" value="1"/>
</dbReference>
<keyword evidence="2 4" id="KW-0863">Zinc-finger</keyword>
<dbReference type="PANTHER" id="PTHR13793">
    <property type="entry name" value="PHD FINGER PROTEINS"/>
    <property type="match status" value="1"/>
</dbReference>
<dbReference type="PROSITE" id="PS01359">
    <property type="entry name" value="ZF_PHD_1"/>
    <property type="match status" value="1"/>
</dbReference>
<dbReference type="Gene3D" id="3.30.40.10">
    <property type="entry name" value="Zinc/RING finger domain, C3HC4 (zinc finger)"/>
    <property type="match status" value="3"/>
</dbReference>
<evidence type="ECO:0000256" key="3">
    <source>
        <dbReference type="ARBA" id="ARBA00022833"/>
    </source>
</evidence>
<dbReference type="InterPro" id="IPR011011">
    <property type="entry name" value="Znf_FYVE_PHD"/>
</dbReference>
<dbReference type="GO" id="GO:0008270">
    <property type="term" value="F:zinc ion binding"/>
    <property type="evidence" value="ECO:0007669"/>
    <property type="project" value="UniProtKB-KW"/>
</dbReference>
<evidence type="ECO:0000256" key="2">
    <source>
        <dbReference type="ARBA" id="ARBA00022771"/>
    </source>
</evidence>
<dbReference type="InterPro" id="IPR019786">
    <property type="entry name" value="Zinc_finger_PHD-type_CS"/>
</dbReference>
<evidence type="ECO:0000256" key="5">
    <source>
        <dbReference type="SAM" id="MobiDB-lite"/>
    </source>
</evidence>
<dbReference type="Pfam" id="PF13832">
    <property type="entry name" value="zf-HC5HC2H_2"/>
    <property type="match status" value="1"/>
</dbReference>
<dbReference type="PROSITE" id="PS50016">
    <property type="entry name" value="ZF_PHD_2"/>
    <property type="match status" value="1"/>
</dbReference>
<reference evidence="8 9" key="1">
    <citation type="submission" date="2016-11" db="EMBL/GenBank/DDBJ databases">
        <title>The macronuclear genome of Stentor coeruleus: a giant cell with tiny introns.</title>
        <authorList>
            <person name="Slabodnick M."/>
            <person name="Ruby J.G."/>
            <person name="Reiff S.B."/>
            <person name="Swart E.C."/>
            <person name="Gosai S."/>
            <person name="Prabakaran S."/>
            <person name="Witkowska E."/>
            <person name="Larue G.E."/>
            <person name="Fisher S."/>
            <person name="Freeman R.M."/>
            <person name="Gunawardena J."/>
            <person name="Chu W."/>
            <person name="Stover N.A."/>
            <person name="Gregory B.D."/>
            <person name="Nowacki M."/>
            <person name="Derisi J."/>
            <person name="Roy S.W."/>
            <person name="Marshall W.F."/>
            <person name="Sood P."/>
        </authorList>
    </citation>
    <scope>NUCLEOTIDE SEQUENCE [LARGE SCALE GENOMIC DNA]</scope>
    <source>
        <strain evidence="8">WM001</strain>
    </source>
</reference>
<dbReference type="OrthoDB" id="313399at2759"/>
<dbReference type="CDD" id="cd15571">
    <property type="entry name" value="ePHD"/>
    <property type="match status" value="1"/>
</dbReference>
<dbReference type="AlphaFoldDB" id="A0A1R2C0G4"/>
<dbReference type="SMART" id="SM00249">
    <property type="entry name" value="PHD"/>
    <property type="match status" value="3"/>
</dbReference>
<dbReference type="InterPro" id="IPR050701">
    <property type="entry name" value="Histone_Mod_Regulator"/>
</dbReference>
<dbReference type="Proteomes" id="UP000187209">
    <property type="component" value="Unassembled WGS sequence"/>
</dbReference>
<evidence type="ECO:0000313" key="9">
    <source>
        <dbReference type="Proteomes" id="UP000187209"/>
    </source>
</evidence>
<sequence length="600" mass="69120">MNYNHKDSMSFSANTLSTQNSELGNFSICDMDVVYSPMIFDESKLRKKFEETKRYKNRTNNIKSPAKNQADSICCICGTPDLLISCTKTGCNNSYHLNCLVIYYPSLIKEDKTCPEHTFKNLKEISRLLFLSSKFNSDKQLKNTARSLQVPKVHFDVLGKLFWFGISQQYFPNVVLATPNFCNNEPIKVESTSSNTWIQQRIDKITSKLNSTTQKVTEIITPVQKAYQKTHKKLKTLDYPPDPLYIPMNLKKKYIKNYEKLQLSSYFYEKKDYHNFTSEEKIFCAVCDEGESTEDNLIVICHDCQVPVHSKCYNIKNIPDTEWLCNYCAVKSESKDDKPRQCELCPVTGGALKKIKGNIWAHVTCSRSLQEDATSDSELDVKKIDKEKFKLKCFECGLKTGACVQCSYGRCATSFHVECRKDLLDKYTDGRGMKFCNVFCPGHKASKLSRIIKINEEYVREFLINLGNIQWEKATPVKPMFVEKRKPREKKKKVEMKKKMFLNVTEDKVLVKLYINNKLARVMKYSRNLDKAAGKKVQQQSKGDSVPNEKLENLPVKGKRDKENPEIAILKTNKGDFTIKMKVPHVLLDDLSMKKVPKHT</sequence>
<dbReference type="InterPro" id="IPR013083">
    <property type="entry name" value="Znf_RING/FYVE/PHD"/>
</dbReference>
<evidence type="ECO:0000259" key="6">
    <source>
        <dbReference type="PROSITE" id="PS50016"/>
    </source>
</evidence>